<evidence type="ECO:0000313" key="4">
    <source>
        <dbReference type="Proteomes" id="UP000749559"/>
    </source>
</evidence>
<feature type="compositionally biased region" description="Pro residues" evidence="1">
    <location>
        <begin position="233"/>
        <end position="252"/>
    </location>
</feature>
<feature type="compositionally biased region" description="Pro residues" evidence="1">
    <location>
        <begin position="184"/>
        <end position="195"/>
    </location>
</feature>
<reference evidence="3" key="1">
    <citation type="submission" date="2022-03" db="EMBL/GenBank/DDBJ databases">
        <authorList>
            <person name="Martin C."/>
        </authorList>
    </citation>
    <scope>NUCLEOTIDE SEQUENCE</scope>
</reference>
<dbReference type="AlphaFoldDB" id="A0A8S4P6Z5"/>
<evidence type="ECO:0000313" key="3">
    <source>
        <dbReference type="EMBL" id="CAH1788826.1"/>
    </source>
</evidence>
<feature type="transmembrane region" description="Helical" evidence="2">
    <location>
        <begin position="53"/>
        <end position="76"/>
    </location>
</feature>
<feature type="compositionally biased region" description="Pro residues" evidence="1">
    <location>
        <begin position="202"/>
        <end position="213"/>
    </location>
</feature>
<name>A0A8S4P6Z5_OWEFU</name>
<evidence type="ECO:0000256" key="1">
    <source>
        <dbReference type="SAM" id="MobiDB-lite"/>
    </source>
</evidence>
<protein>
    <submittedName>
        <fullName evidence="3">Uncharacterized protein</fullName>
    </submittedName>
</protein>
<accession>A0A8S4P6Z5</accession>
<feature type="transmembrane region" description="Helical" evidence="2">
    <location>
        <begin position="106"/>
        <end position="126"/>
    </location>
</feature>
<dbReference type="Proteomes" id="UP000749559">
    <property type="component" value="Unassembled WGS sequence"/>
</dbReference>
<organism evidence="3 4">
    <name type="scientific">Owenia fusiformis</name>
    <name type="common">Polychaete worm</name>
    <dbReference type="NCBI Taxonomy" id="6347"/>
    <lineage>
        <taxon>Eukaryota</taxon>
        <taxon>Metazoa</taxon>
        <taxon>Spiralia</taxon>
        <taxon>Lophotrochozoa</taxon>
        <taxon>Annelida</taxon>
        <taxon>Polychaeta</taxon>
        <taxon>Sedentaria</taxon>
        <taxon>Canalipalpata</taxon>
        <taxon>Sabellida</taxon>
        <taxon>Oweniida</taxon>
        <taxon>Oweniidae</taxon>
        <taxon>Owenia</taxon>
    </lineage>
</organism>
<keyword evidence="2" id="KW-1133">Transmembrane helix</keyword>
<keyword evidence="2" id="KW-0812">Transmembrane</keyword>
<comment type="caution">
    <text evidence="3">The sequence shown here is derived from an EMBL/GenBank/DDBJ whole genome shotgun (WGS) entry which is preliminary data.</text>
</comment>
<proteinExistence type="predicted"/>
<sequence>MYPRQEGAPIGGAPSLRNQPLTLHVQDGAPQHVGLQSLSTLERQHRAKIRCSVQLVFAGVFLLIGGIGLTFFHAIVLSGEEEEGADVEEEGSGFGEEVDIFSAFQIIGPFLIGIGLIMSLIGIFLYNKAKRESVITAERQREQSDTSNMDSQSAPPTLSNQGWRPGLQPLNAPPSISGTTYATPPHPGTTFPGPPHAGITFPGPPHSGPPPPGTTFAEPTLQSTQIPANLASPGPPLPPGPPPPPYVPPPPYSSELRGQGVEYRGISGAGQSAFKT</sequence>
<gene>
    <name evidence="3" type="ORF">OFUS_LOCUS14286</name>
</gene>
<feature type="region of interest" description="Disordered" evidence="1">
    <location>
        <begin position="137"/>
        <end position="276"/>
    </location>
</feature>
<feature type="compositionally biased region" description="Polar residues" evidence="1">
    <location>
        <begin position="145"/>
        <end position="162"/>
    </location>
</feature>
<keyword evidence="4" id="KW-1185">Reference proteome</keyword>
<dbReference type="EMBL" id="CAIIXF020000007">
    <property type="protein sequence ID" value="CAH1788826.1"/>
    <property type="molecule type" value="Genomic_DNA"/>
</dbReference>
<evidence type="ECO:0000256" key="2">
    <source>
        <dbReference type="SAM" id="Phobius"/>
    </source>
</evidence>
<keyword evidence="2" id="KW-0472">Membrane</keyword>